<dbReference type="Pfam" id="PF10101">
    <property type="entry name" value="DUF2339"/>
    <property type="match status" value="1"/>
</dbReference>
<dbReference type="PANTHER" id="PTHR38434:SF1">
    <property type="entry name" value="BLL2549 PROTEIN"/>
    <property type="match status" value="1"/>
</dbReference>
<dbReference type="OrthoDB" id="666059at2"/>
<evidence type="ECO:0000256" key="1">
    <source>
        <dbReference type="SAM" id="Coils"/>
    </source>
</evidence>
<sequence length="457" mass="51119">MLICIFRKRHAMDEKARLQALEKQIEDLSAQIKEQYRALQQLHAELQSLKPASTVNPDTVNKKKLPIYSHPSSSLENLIGLRLIHLIGIVVLVIGLSLGVKYAIDKNLISEGLRIVLAYAAGLLLYFLSASLRKQYAAFSAILFSGAMASLYFTSFGACVYYHFLSYTASFVIMIALTVFTTVEALRYNRQEIALLGLVGAYGIPFLISPDRGHPEMLFLYISIINVGVVFLCAKKPWILVGRAAQAISWLLFIGWVVWQNDERLKTYGLVFMFAFFVQFAVNALSAKLFRKEPFSLFATYQILANNLLFYVAALFVFGYSFVDSTIAIISLLFAAFAAAQAVAFLFWKENIAGKLLAFYALALFVLFIGFQWKGITVTLLWLLTAVVIFVAGVKFKSIPARMAAIALMGFTLLKLVALDSLTFSTLQKVIAYLVLGVLLLVVSFFYQKFKEQLFGE</sequence>
<keyword evidence="2" id="KW-0812">Transmembrane</keyword>
<dbReference type="Proteomes" id="UP000321204">
    <property type="component" value="Chromosome"/>
</dbReference>
<feature type="transmembrane region" description="Helical" evidence="2">
    <location>
        <begin position="79"/>
        <end position="100"/>
    </location>
</feature>
<feature type="transmembrane region" description="Helical" evidence="2">
    <location>
        <begin position="193"/>
        <end position="210"/>
    </location>
</feature>
<feature type="coiled-coil region" evidence="1">
    <location>
        <begin position="11"/>
        <end position="49"/>
    </location>
</feature>
<dbReference type="PANTHER" id="PTHR38434">
    <property type="entry name" value="BLL2549 PROTEIN"/>
    <property type="match status" value="1"/>
</dbReference>
<keyword evidence="4" id="KW-1185">Reference proteome</keyword>
<keyword evidence="1" id="KW-0175">Coiled coil</keyword>
<gene>
    <name evidence="3" type="ORF">FSB75_18885</name>
</gene>
<protein>
    <submittedName>
        <fullName evidence="3">DUF2339 domain-containing protein</fullName>
    </submittedName>
</protein>
<feature type="transmembrane region" description="Helical" evidence="2">
    <location>
        <begin position="379"/>
        <end position="396"/>
    </location>
</feature>
<feature type="transmembrane region" description="Helical" evidence="2">
    <location>
        <begin position="297"/>
        <end position="320"/>
    </location>
</feature>
<proteinExistence type="predicted"/>
<evidence type="ECO:0000313" key="4">
    <source>
        <dbReference type="Proteomes" id="UP000321204"/>
    </source>
</evidence>
<dbReference type="InterPro" id="IPR019286">
    <property type="entry name" value="DUF2339_TM"/>
</dbReference>
<feature type="transmembrane region" description="Helical" evidence="2">
    <location>
        <begin position="112"/>
        <end position="129"/>
    </location>
</feature>
<reference evidence="3 4" key="1">
    <citation type="journal article" date="2015" name="Int. J. Syst. Evol. Microbiol.">
        <title>Flavisolibacter ginsenosidimutans sp. nov., with ginsenoside-converting activity isolated from soil used for cultivating ginseng.</title>
        <authorList>
            <person name="Zhao Y."/>
            <person name="Liu Q."/>
            <person name="Kang M.S."/>
            <person name="Jin F."/>
            <person name="Yu H."/>
            <person name="Im W.T."/>
        </authorList>
    </citation>
    <scope>NUCLEOTIDE SEQUENCE [LARGE SCALE GENOMIC DNA]</scope>
    <source>
        <strain evidence="3 4">Gsoil 636</strain>
    </source>
</reference>
<feature type="transmembrane region" description="Helical" evidence="2">
    <location>
        <begin position="240"/>
        <end position="259"/>
    </location>
</feature>
<feature type="transmembrane region" description="Helical" evidence="2">
    <location>
        <begin position="136"/>
        <end position="154"/>
    </location>
</feature>
<feature type="transmembrane region" description="Helical" evidence="2">
    <location>
        <begin position="430"/>
        <end position="447"/>
    </location>
</feature>
<accession>A0A5B8UMI0</accession>
<dbReference type="AlphaFoldDB" id="A0A5B8UMI0"/>
<keyword evidence="2" id="KW-1133">Transmembrane helix</keyword>
<keyword evidence="2" id="KW-0472">Membrane</keyword>
<evidence type="ECO:0000256" key="2">
    <source>
        <dbReference type="SAM" id="Phobius"/>
    </source>
</evidence>
<feature type="transmembrane region" description="Helical" evidence="2">
    <location>
        <begin position="265"/>
        <end position="285"/>
    </location>
</feature>
<name>A0A5B8UMI0_9BACT</name>
<feature type="transmembrane region" description="Helical" evidence="2">
    <location>
        <begin position="160"/>
        <end position="181"/>
    </location>
</feature>
<evidence type="ECO:0000313" key="3">
    <source>
        <dbReference type="EMBL" id="QEC57881.1"/>
    </source>
</evidence>
<feature type="transmembrane region" description="Helical" evidence="2">
    <location>
        <begin position="216"/>
        <end position="233"/>
    </location>
</feature>
<feature type="transmembrane region" description="Helical" evidence="2">
    <location>
        <begin position="326"/>
        <end position="348"/>
    </location>
</feature>
<dbReference type="KEGG" id="fgg:FSB75_18885"/>
<feature type="transmembrane region" description="Helical" evidence="2">
    <location>
        <begin position="355"/>
        <end position="373"/>
    </location>
</feature>
<dbReference type="CDD" id="cd14688">
    <property type="entry name" value="bZIP_YAP"/>
    <property type="match status" value="1"/>
</dbReference>
<dbReference type="EMBL" id="CP042433">
    <property type="protein sequence ID" value="QEC57881.1"/>
    <property type="molecule type" value="Genomic_DNA"/>
</dbReference>
<feature type="transmembrane region" description="Helical" evidence="2">
    <location>
        <begin position="403"/>
        <end position="424"/>
    </location>
</feature>
<organism evidence="3 4">
    <name type="scientific">Flavisolibacter ginsenosidimutans</name>
    <dbReference type="NCBI Taxonomy" id="661481"/>
    <lineage>
        <taxon>Bacteria</taxon>
        <taxon>Pseudomonadati</taxon>
        <taxon>Bacteroidota</taxon>
        <taxon>Chitinophagia</taxon>
        <taxon>Chitinophagales</taxon>
        <taxon>Chitinophagaceae</taxon>
        <taxon>Flavisolibacter</taxon>
    </lineage>
</organism>